<dbReference type="AlphaFoldDB" id="A0A7R9JEA9"/>
<protein>
    <recommendedName>
        <fullName evidence="2">Regulatory protein zeste</fullName>
    </recommendedName>
</protein>
<evidence type="ECO:0000259" key="6">
    <source>
        <dbReference type="Pfam" id="PF13873"/>
    </source>
</evidence>
<accession>A0A7R9JEA9</accession>
<organism evidence="7">
    <name type="scientific">Timema californicum</name>
    <name type="common">California timema</name>
    <name type="synonym">Walking stick</name>
    <dbReference type="NCBI Taxonomy" id="61474"/>
    <lineage>
        <taxon>Eukaryota</taxon>
        <taxon>Metazoa</taxon>
        <taxon>Ecdysozoa</taxon>
        <taxon>Arthropoda</taxon>
        <taxon>Hexapoda</taxon>
        <taxon>Insecta</taxon>
        <taxon>Pterygota</taxon>
        <taxon>Neoptera</taxon>
        <taxon>Polyneoptera</taxon>
        <taxon>Phasmatodea</taxon>
        <taxon>Timematodea</taxon>
        <taxon>Timematoidea</taxon>
        <taxon>Timematidae</taxon>
        <taxon>Timema</taxon>
    </lineage>
</organism>
<keyword evidence="4" id="KW-0804">Transcription</keyword>
<dbReference type="InterPro" id="IPR028002">
    <property type="entry name" value="Myb_DNA-bind_5"/>
</dbReference>
<evidence type="ECO:0000256" key="1">
    <source>
        <dbReference type="ARBA" id="ARBA00011764"/>
    </source>
</evidence>
<reference evidence="7" key="1">
    <citation type="submission" date="2020-11" db="EMBL/GenBank/DDBJ databases">
        <authorList>
            <person name="Tran Van P."/>
        </authorList>
    </citation>
    <scope>NUCLEOTIDE SEQUENCE</scope>
</reference>
<evidence type="ECO:0000256" key="2">
    <source>
        <dbReference type="ARBA" id="ARBA00016807"/>
    </source>
</evidence>
<sequence length="110" mass="13203">MSITRFAEDRHLLQVLARLQSFLLNMSAKRFVPYMSKEKAVLLDLVHRYKNIFGNKKTDATSNSEKKEALKNIAKEYNSNYNVSKRDETQLKRCWEKFKYQVRKQKQLER</sequence>
<evidence type="ECO:0000256" key="5">
    <source>
        <dbReference type="ARBA" id="ARBA00025466"/>
    </source>
</evidence>
<dbReference type="EMBL" id="OE185745">
    <property type="protein sequence ID" value="CAD7577534.1"/>
    <property type="molecule type" value="Genomic_DNA"/>
</dbReference>
<evidence type="ECO:0000256" key="4">
    <source>
        <dbReference type="ARBA" id="ARBA00023163"/>
    </source>
</evidence>
<comment type="subunit">
    <text evidence="1">Self-associates forming complexes of several hundred monomers.</text>
</comment>
<feature type="domain" description="Myb/SANT-like DNA-binding" evidence="6">
    <location>
        <begin position="36"/>
        <end position="106"/>
    </location>
</feature>
<gene>
    <name evidence="7" type="ORF">TCMB3V08_LOCUS10084</name>
</gene>
<dbReference type="Pfam" id="PF13873">
    <property type="entry name" value="Myb_DNA-bind_5"/>
    <property type="match status" value="1"/>
</dbReference>
<comment type="function">
    <text evidence="5">Involved in transvection phenomena (= synapsis-dependent gene expression), where the synaptic pairing of chromosomes carrying genes with which zeste interacts influences the expression of these genes. Zeste binds to DNA and stimulates transcription from a nearby promoter.</text>
</comment>
<evidence type="ECO:0000313" key="7">
    <source>
        <dbReference type="EMBL" id="CAD7577534.1"/>
    </source>
</evidence>
<keyword evidence="3" id="KW-0805">Transcription regulation</keyword>
<evidence type="ECO:0000256" key="3">
    <source>
        <dbReference type="ARBA" id="ARBA00023015"/>
    </source>
</evidence>
<name>A0A7R9JEA9_TIMCA</name>
<proteinExistence type="predicted"/>